<sequence length="811" mass="92458">MRSKFTLASLGLTLLAPVATLQAEIGQTLLYDFETAWQIEDWEVQDASVQSVYQAERFATSGQYSAGFRAAASDRPPHFRLPVWDNHWAPYNRIAMELTNPTDREIRLETSIVGELQNGYHFMIKLPPMSHTTVVQEFKLPSFIRHDNIHALIFRPQSNVDVNFYLDDVRLLTASDDAPAGGAATVAEELREARRALARDKAASLQEQITVRELDLPEAEQMMRDQVNALLAEAERDDITVDEQVDVVEQLNRVGMTLDRFVEIREYVDAYAKDTSAGFVVGFADSMRKIMPKHHRSGLAIDEGVAVSLAGGEHEAFQVAVAPFRADAKNVTVRVSDLTGPDGAVISKDQIDTDIVAFAKTTFPTDDFVDYVGWWPEALVASDRPIDVALGDVQTWWVRIRAPRDQSAGTYTGTITLAADGQEDLTFDLATQVYGFNVPRHAPIPTAITYISRDVVNHAAIGSREKWEEIKFEHTDVLNDYYINMDSIYNWANPDRVDAVDWDIIEYQREKGTLVSFNITHYHGASDQDIENIRPYYEEAKRRGLLEHAYIYGWDETPPYSWQGIEDSSKRLSEAFPEVLTMVTSQDHSYGFNSPIKSLGAWCPIISRYNPDLADKAREEGRQVWWYTCIWPPRPYPNIFVDYPAIDNRVMTGLMHMKYQPDGWLYYHTSIWHDEKGLHEYPYSNWNPEAHMNTNGDGAYFVLGADGTLIPTIRIENYRDGFEDLAYYMILEHQVRQYDKQQSEVDSAWLSEARSALDEVNQHVRSRVDWTEDPQAVYAYRQRLATLIEASPIDDTDPWKDGMGVRGLLRD</sequence>
<dbReference type="Pfam" id="PF13320">
    <property type="entry name" value="GH123_cat"/>
    <property type="match status" value="1"/>
</dbReference>
<protein>
    <submittedName>
        <fullName evidence="4">Glycoside hydrolase domain-containing protein</fullName>
    </submittedName>
</protein>
<feature type="chain" id="PRO_5046476061" evidence="1">
    <location>
        <begin position="24"/>
        <end position="811"/>
    </location>
</feature>
<comment type="caution">
    <text evidence="4">The sequence shown here is derived from an EMBL/GenBank/DDBJ whole genome shotgun (WGS) entry which is preliminary data.</text>
</comment>
<evidence type="ECO:0000259" key="2">
    <source>
        <dbReference type="Pfam" id="PF13320"/>
    </source>
</evidence>
<dbReference type="Proteomes" id="UP001575105">
    <property type="component" value="Unassembled WGS sequence"/>
</dbReference>
<gene>
    <name evidence="4" type="ORF">ACERK3_07125</name>
</gene>
<keyword evidence="5" id="KW-1185">Reference proteome</keyword>
<keyword evidence="1" id="KW-0732">Signal</keyword>
<dbReference type="RefSeq" id="WP_425344995.1">
    <property type="nucleotide sequence ID" value="NZ_JBGUBD010000004.1"/>
</dbReference>
<dbReference type="GO" id="GO:0016787">
    <property type="term" value="F:hydrolase activity"/>
    <property type="evidence" value="ECO:0007669"/>
    <property type="project" value="UniProtKB-KW"/>
</dbReference>
<name>A0ABV4U395_9BACT</name>
<keyword evidence="4" id="KW-0378">Hydrolase</keyword>
<evidence type="ECO:0000259" key="3">
    <source>
        <dbReference type="Pfam" id="PF22680"/>
    </source>
</evidence>
<organism evidence="4 5">
    <name type="scientific">Natronomicrosphaera hydrolytica</name>
    <dbReference type="NCBI Taxonomy" id="3242702"/>
    <lineage>
        <taxon>Bacteria</taxon>
        <taxon>Pseudomonadati</taxon>
        <taxon>Planctomycetota</taxon>
        <taxon>Phycisphaerae</taxon>
        <taxon>Phycisphaerales</taxon>
        <taxon>Phycisphaeraceae</taxon>
        <taxon>Natronomicrosphaera</taxon>
    </lineage>
</organism>
<accession>A0ABV4U395</accession>
<dbReference type="InterPro" id="IPR025150">
    <property type="entry name" value="GH123_cat"/>
</dbReference>
<reference evidence="4 5" key="1">
    <citation type="submission" date="2024-08" db="EMBL/GenBank/DDBJ databases">
        <title>Whole-genome sequencing of halo(alkali)philic microorganisms from hypersaline lakes.</title>
        <authorList>
            <person name="Sorokin D.Y."/>
            <person name="Merkel A.Y."/>
            <person name="Messina E."/>
            <person name="Yakimov M."/>
        </authorList>
    </citation>
    <scope>NUCLEOTIDE SEQUENCE [LARGE SCALE GENOMIC DNA]</scope>
    <source>
        <strain evidence="4 5">AB-hyl4</strain>
    </source>
</reference>
<feature type="domain" description="Glycoside hydrolase 123 N-terminal" evidence="3">
    <location>
        <begin position="313"/>
        <end position="418"/>
    </location>
</feature>
<evidence type="ECO:0000256" key="1">
    <source>
        <dbReference type="SAM" id="SignalP"/>
    </source>
</evidence>
<dbReference type="Pfam" id="PF22680">
    <property type="entry name" value="Glyco_hydro_123_N_2"/>
    <property type="match status" value="1"/>
</dbReference>
<feature type="domain" description="Glycoside hydrolase 123 catalytic" evidence="2">
    <location>
        <begin position="483"/>
        <end position="726"/>
    </location>
</feature>
<dbReference type="EMBL" id="JBGUBD010000004">
    <property type="protein sequence ID" value="MFA9478067.1"/>
    <property type="molecule type" value="Genomic_DNA"/>
</dbReference>
<evidence type="ECO:0000313" key="4">
    <source>
        <dbReference type="EMBL" id="MFA9478067.1"/>
    </source>
</evidence>
<proteinExistence type="predicted"/>
<dbReference type="InterPro" id="IPR053850">
    <property type="entry name" value="Glyco_hydro_123_N_2"/>
</dbReference>
<evidence type="ECO:0000313" key="5">
    <source>
        <dbReference type="Proteomes" id="UP001575105"/>
    </source>
</evidence>
<feature type="signal peptide" evidence="1">
    <location>
        <begin position="1"/>
        <end position="23"/>
    </location>
</feature>